<proteinExistence type="predicted"/>
<evidence type="ECO:0000313" key="2">
    <source>
        <dbReference type="Proteomes" id="UP000694044"/>
    </source>
</evidence>
<dbReference type="EMBL" id="JAGDFM010000048">
    <property type="protein sequence ID" value="KAG7389164.1"/>
    <property type="molecule type" value="Genomic_DNA"/>
</dbReference>
<reference evidence="1" key="1">
    <citation type="submission" date="2021-02" db="EMBL/GenBank/DDBJ databases">
        <authorList>
            <person name="Palmer J.M."/>
        </authorList>
    </citation>
    <scope>NUCLEOTIDE SEQUENCE</scope>
    <source>
        <strain evidence="1">SCRP734</strain>
    </source>
</reference>
<sequence>MLRRAALRSRAAFARPQATRAFAKKPDASHQVLRPIHFEHDEDVRAPTVVERPHPHVSIHGGAAQLTVFIGALLLQDNAVDRPFRIVGVRDVEVQDWEYPQRVESDHKNKNRVVRNRFGHPNFISLWVDKLGEVEGYLKQEEVPYTSEGVVQGPEGHDVLVIPPSEDGSSVEFFNLCDNPTMVELVQATPEVIKEFDEDNE</sequence>
<name>A0A8T1WAA8_9STRA</name>
<accession>A0A8T1WAA8</accession>
<comment type="caution">
    <text evidence="1">The sequence shown here is derived from an EMBL/GenBank/DDBJ whole genome shotgun (WGS) entry which is preliminary data.</text>
</comment>
<keyword evidence="2" id="KW-1185">Reference proteome</keyword>
<organism evidence="1 2">
    <name type="scientific">Phytophthora pseudosyringae</name>
    <dbReference type="NCBI Taxonomy" id="221518"/>
    <lineage>
        <taxon>Eukaryota</taxon>
        <taxon>Sar</taxon>
        <taxon>Stramenopiles</taxon>
        <taxon>Oomycota</taxon>
        <taxon>Peronosporomycetes</taxon>
        <taxon>Peronosporales</taxon>
        <taxon>Peronosporaceae</taxon>
        <taxon>Phytophthora</taxon>
    </lineage>
</organism>
<dbReference type="AlphaFoldDB" id="A0A8T1WAA8"/>
<dbReference type="OrthoDB" id="59376at2759"/>
<dbReference type="Proteomes" id="UP000694044">
    <property type="component" value="Unassembled WGS sequence"/>
</dbReference>
<evidence type="ECO:0000313" key="1">
    <source>
        <dbReference type="EMBL" id="KAG7389164.1"/>
    </source>
</evidence>
<gene>
    <name evidence="1" type="ORF">PHYPSEUDO_010966</name>
</gene>
<protein>
    <submittedName>
        <fullName evidence="1">Uncharacterized protein</fullName>
    </submittedName>
</protein>